<dbReference type="SUPFAM" id="SSF55060">
    <property type="entry name" value="GHMP Kinase, C-terminal domain"/>
    <property type="match status" value="1"/>
</dbReference>
<dbReference type="SUPFAM" id="SSF54211">
    <property type="entry name" value="Ribosomal protein S5 domain 2-like"/>
    <property type="match status" value="1"/>
</dbReference>
<dbReference type="HAMAP" id="MF_00061">
    <property type="entry name" value="IspE"/>
    <property type="match status" value="1"/>
</dbReference>
<keyword evidence="9" id="KW-0414">Isoprene biosynthesis</keyword>
<feature type="active site" evidence="9">
    <location>
        <position position="136"/>
    </location>
</feature>
<dbReference type="PANTHER" id="PTHR43527:SF2">
    <property type="entry name" value="4-DIPHOSPHOCYTIDYL-2-C-METHYL-D-ERYTHRITOL KINASE, CHLOROPLASTIC"/>
    <property type="match status" value="1"/>
</dbReference>
<sequence length="288" mass="31739">MEIIEKAPAKINLGLDILHKRDDGYHEVEMIMSSIDLADKLIFRDLPQDRILIETDSSFLPVDKRNHIYQAVLLLKERFSIKRGIHIEVRKRIPVAAGLAGGSSDAAATLRALNRLWQLGLSIEELAELGATIGSDVPYCVRGNTAHATGRGDILTPLPDMPQCWVVIVKPRVSVSTWTIFTDLDVASLTHPDVNAIKQAVLSSNYQALIDSVGNSLESVTANKYPIVQQIKEKMMKFGADAAVMSGSGPTVFALCDKYSRAQRVYNGLKGFCDDVHIVRTLQSNQIE</sequence>
<organism evidence="12 13">
    <name type="scientific">Vagococcus intermedius</name>
    <dbReference type="NCBI Taxonomy" id="2991418"/>
    <lineage>
        <taxon>Bacteria</taxon>
        <taxon>Bacillati</taxon>
        <taxon>Bacillota</taxon>
        <taxon>Bacilli</taxon>
        <taxon>Lactobacillales</taxon>
        <taxon>Enterococcaceae</taxon>
        <taxon>Vagococcus</taxon>
    </lineage>
</organism>
<evidence type="ECO:0000256" key="5">
    <source>
        <dbReference type="ARBA" id="ARBA00022741"/>
    </source>
</evidence>
<dbReference type="GO" id="GO:0019288">
    <property type="term" value="P:isopentenyl diphosphate biosynthetic process, methylerythritol 4-phosphate pathway"/>
    <property type="evidence" value="ECO:0007669"/>
    <property type="project" value="UniProtKB-UniRule"/>
</dbReference>
<keyword evidence="6 9" id="KW-0418">Kinase</keyword>
<dbReference type="Pfam" id="PF08544">
    <property type="entry name" value="GHMP_kinases_C"/>
    <property type="match status" value="1"/>
</dbReference>
<dbReference type="GO" id="GO:0016114">
    <property type="term" value="P:terpenoid biosynthetic process"/>
    <property type="evidence" value="ECO:0007669"/>
    <property type="project" value="UniProtKB-UniRule"/>
</dbReference>
<dbReference type="Gene3D" id="3.30.230.10">
    <property type="match status" value="1"/>
</dbReference>
<name>A0AAF0CUY3_9ENTE</name>
<protein>
    <recommendedName>
        <fullName evidence="3 9">4-diphosphocytidyl-2-C-methyl-D-erythritol kinase</fullName>
        <shortName evidence="9">CMK</shortName>
        <ecNumber evidence="2 9">2.7.1.148</ecNumber>
    </recommendedName>
    <alternativeName>
        <fullName evidence="8 9">4-(cytidine-5'-diphospho)-2-C-methyl-D-erythritol kinase</fullName>
    </alternativeName>
</protein>
<accession>A0AAF0CUY3</accession>
<comment type="function">
    <text evidence="9">Catalyzes the phosphorylation of the position 2 hydroxy group of 4-diphosphocytidyl-2C-methyl-D-erythritol.</text>
</comment>
<keyword evidence="7 9" id="KW-0067">ATP-binding</keyword>
<evidence type="ECO:0000256" key="4">
    <source>
        <dbReference type="ARBA" id="ARBA00022679"/>
    </source>
</evidence>
<dbReference type="InterPro" id="IPR020568">
    <property type="entry name" value="Ribosomal_Su5_D2-typ_SF"/>
</dbReference>
<evidence type="ECO:0000313" key="12">
    <source>
        <dbReference type="EMBL" id="WEG73419.1"/>
    </source>
</evidence>
<feature type="domain" description="GHMP kinase C-terminal" evidence="11">
    <location>
        <begin position="200"/>
        <end position="273"/>
    </location>
</feature>
<dbReference type="GO" id="GO:0050515">
    <property type="term" value="F:4-(cytidine 5'-diphospho)-2-C-methyl-D-erythritol kinase activity"/>
    <property type="evidence" value="ECO:0007669"/>
    <property type="project" value="UniProtKB-UniRule"/>
</dbReference>
<evidence type="ECO:0000256" key="3">
    <source>
        <dbReference type="ARBA" id="ARBA00017473"/>
    </source>
</evidence>
<dbReference type="AlphaFoldDB" id="A0AAF0CUY3"/>
<evidence type="ECO:0000256" key="8">
    <source>
        <dbReference type="ARBA" id="ARBA00032554"/>
    </source>
</evidence>
<dbReference type="RefSeq" id="WP_275469217.1">
    <property type="nucleotide sequence ID" value="NZ_CP110232.1"/>
</dbReference>
<dbReference type="Proteomes" id="UP001179647">
    <property type="component" value="Chromosome"/>
</dbReference>
<dbReference type="Pfam" id="PF00288">
    <property type="entry name" value="GHMP_kinases_N"/>
    <property type="match status" value="1"/>
</dbReference>
<feature type="domain" description="GHMP kinase N-terminal" evidence="10">
    <location>
        <begin position="66"/>
        <end position="143"/>
    </location>
</feature>
<feature type="binding site" evidence="9">
    <location>
        <begin position="94"/>
        <end position="104"/>
    </location>
    <ligand>
        <name>ATP</name>
        <dbReference type="ChEBI" id="CHEBI:30616"/>
    </ligand>
</feature>
<reference evidence="12" key="1">
    <citation type="submission" date="2022-10" db="EMBL/GenBank/DDBJ databases">
        <title>Vagococcus sp. isolated from poultry meat.</title>
        <authorList>
            <person name="Johansson P."/>
            <person name="Bjorkroth J."/>
        </authorList>
    </citation>
    <scope>NUCLEOTIDE SEQUENCE</scope>
    <source>
        <strain evidence="12">STAA11</strain>
    </source>
</reference>
<dbReference type="GO" id="GO:0005524">
    <property type="term" value="F:ATP binding"/>
    <property type="evidence" value="ECO:0007669"/>
    <property type="project" value="UniProtKB-UniRule"/>
</dbReference>
<evidence type="ECO:0000256" key="9">
    <source>
        <dbReference type="HAMAP-Rule" id="MF_00061"/>
    </source>
</evidence>
<dbReference type="InterPro" id="IPR014721">
    <property type="entry name" value="Ribsml_uS5_D2-typ_fold_subgr"/>
</dbReference>
<dbReference type="NCBIfam" id="TIGR00154">
    <property type="entry name" value="ispE"/>
    <property type="match status" value="1"/>
</dbReference>
<keyword evidence="5 9" id="KW-0547">Nucleotide-binding</keyword>
<evidence type="ECO:0000259" key="10">
    <source>
        <dbReference type="Pfam" id="PF00288"/>
    </source>
</evidence>
<dbReference type="InterPro" id="IPR006204">
    <property type="entry name" value="GHMP_kinase_N_dom"/>
</dbReference>
<dbReference type="InterPro" id="IPR004424">
    <property type="entry name" value="IspE"/>
</dbReference>
<evidence type="ECO:0000256" key="6">
    <source>
        <dbReference type="ARBA" id="ARBA00022777"/>
    </source>
</evidence>
<comment type="catalytic activity">
    <reaction evidence="9">
        <text>4-CDP-2-C-methyl-D-erythritol + ATP = 4-CDP-2-C-methyl-D-erythritol 2-phosphate + ADP + H(+)</text>
        <dbReference type="Rhea" id="RHEA:18437"/>
        <dbReference type="ChEBI" id="CHEBI:15378"/>
        <dbReference type="ChEBI" id="CHEBI:30616"/>
        <dbReference type="ChEBI" id="CHEBI:57823"/>
        <dbReference type="ChEBI" id="CHEBI:57919"/>
        <dbReference type="ChEBI" id="CHEBI:456216"/>
        <dbReference type="EC" id="2.7.1.148"/>
    </reaction>
</comment>
<evidence type="ECO:0000256" key="7">
    <source>
        <dbReference type="ARBA" id="ARBA00022840"/>
    </source>
</evidence>
<dbReference type="FunFam" id="3.30.70.890:FF:000006">
    <property type="entry name" value="4-diphosphocytidyl-2-C-methyl-D-erythritol kinase"/>
    <property type="match status" value="1"/>
</dbReference>
<evidence type="ECO:0000313" key="13">
    <source>
        <dbReference type="Proteomes" id="UP001179647"/>
    </source>
</evidence>
<dbReference type="KEGG" id="vie:OL234_00450"/>
<dbReference type="InterPro" id="IPR036554">
    <property type="entry name" value="GHMP_kinase_C_sf"/>
</dbReference>
<keyword evidence="13" id="KW-1185">Reference proteome</keyword>
<dbReference type="EMBL" id="CP110232">
    <property type="protein sequence ID" value="WEG73419.1"/>
    <property type="molecule type" value="Genomic_DNA"/>
</dbReference>
<proteinExistence type="inferred from homology"/>
<keyword evidence="4 9" id="KW-0808">Transferase</keyword>
<dbReference type="EC" id="2.7.1.148" evidence="2 9"/>
<evidence type="ECO:0000256" key="2">
    <source>
        <dbReference type="ARBA" id="ARBA00012052"/>
    </source>
</evidence>
<dbReference type="NCBIfam" id="NF011202">
    <property type="entry name" value="PRK14608.1"/>
    <property type="match status" value="1"/>
</dbReference>
<comment type="similarity">
    <text evidence="1 9">Belongs to the GHMP kinase family. IspE subfamily.</text>
</comment>
<dbReference type="Gene3D" id="3.30.70.890">
    <property type="entry name" value="GHMP kinase, C-terminal domain"/>
    <property type="match status" value="1"/>
</dbReference>
<feature type="active site" evidence="9">
    <location>
        <position position="10"/>
    </location>
</feature>
<dbReference type="FunFam" id="3.30.230.10:FF:000029">
    <property type="entry name" value="4-diphosphocytidyl-2-C-methyl-D-erythritol kinase"/>
    <property type="match status" value="1"/>
</dbReference>
<evidence type="ECO:0000259" key="11">
    <source>
        <dbReference type="Pfam" id="PF08544"/>
    </source>
</evidence>
<evidence type="ECO:0000256" key="1">
    <source>
        <dbReference type="ARBA" id="ARBA00009684"/>
    </source>
</evidence>
<dbReference type="InterPro" id="IPR013750">
    <property type="entry name" value="GHMP_kinase_C_dom"/>
</dbReference>
<dbReference type="PIRSF" id="PIRSF010376">
    <property type="entry name" value="IspE"/>
    <property type="match status" value="1"/>
</dbReference>
<comment type="pathway">
    <text evidence="9">Isoprenoid biosynthesis; isopentenyl diphosphate biosynthesis via DXP pathway; isopentenyl diphosphate from 1-deoxy-D-xylulose 5-phosphate: step 3/6.</text>
</comment>
<gene>
    <name evidence="9 12" type="primary">ispE</name>
    <name evidence="12" type="ORF">OL234_00450</name>
</gene>
<dbReference type="PANTHER" id="PTHR43527">
    <property type="entry name" value="4-DIPHOSPHOCYTIDYL-2-C-METHYL-D-ERYTHRITOL KINASE, CHLOROPLASTIC"/>
    <property type="match status" value="1"/>
</dbReference>